<name>A0ACA9Y549_9ASCO</name>
<evidence type="ECO:0000313" key="1">
    <source>
        <dbReference type="EMBL" id="CAH6720146.1"/>
    </source>
</evidence>
<protein>
    <submittedName>
        <fullName evidence="1">Uncharacterized protein</fullName>
    </submittedName>
</protein>
<evidence type="ECO:0000313" key="2">
    <source>
        <dbReference type="Proteomes" id="UP001152531"/>
    </source>
</evidence>
<sequence>MIRCIRNYSTGDKPLFLSDLLQRVQKINLNVKPKVQAVKPKKVNVKTNQKPVIRPTTDESKKQRFSVTDVSIIDIAEHPLANSGVRSRFQTPRTSKPRNPRVNRKQTSRPRQLKSATSNDTIELSTKTIKPISYKPSLTNSFMYGKSTNFQINLTSRITSVIKSQILKSKYPYKLPRSIIDNAPEDSGNRFLLSSNYTKEINEQDLINEINEKVKGSLNNIPESLESDKKINQNPTLSLSSKQVMTNIIQTKNLSQIFNDAHWRS</sequence>
<gene>
    <name evidence="1" type="ORF">CLIB1444_03S05446</name>
</gene>
<accession>A0ACA9Y549</accession>
<dbReference type="Proteomes" id="UP001152531">
    <property type="component" value="Unassembled WGS sequence"/>
</dbReference>
<keyword evidence="2" id="KW-1185">Reference proteome</keyword>
<reference evidence="1" key="1">
    <citation type="submission" date="2022-06" db="EMBL/GenBank/DDBJ databases">
        <authorList>
            <person name="Legras J.-L."/>
            <person name="Devillers H."/>
            <person name="Grondin C."/>
        </authorList>
    </citation>
    <scope>NUCLEOTIDE SEQUENCE</scope>
    <source>
        <strain evidence="1">CLIB 1444</strain>
    </source>
</reference>
<organism evidence="1 2">
    <name type="scientific">[Candida] jaroonii</name>
    <dbReference type="NCBI Taxonomy" id="467808"/>
    <lineage>
        <taxon>Eukaryota</taxon>
        <taxon>Fungi</taxon>
        <taxon>Dikarya</taxon>
        <taxon>Ascomycota</taxon>
        <taxon>Saccharomycotina</taxon>
        <taxon>Pichiomycetes</taxon>
        <taxon>Debaryomycetaceae</taxon>
        <taxon>Yamadazyma</taxon>
    </lineage>
</organism>
<comment type="caution">
    <text evidence="1">The sequence shown here is derived from an EMBL/GenBank/DDBJ whole genome shotgun (WGS) entry which is preliminary data.</text>
</comment>
<proteinExistence type="predicted"/>
<dbReference type="EMBL" id="CALSDN010000003">
    <property type="protein sequence ID" value="CAH6720146.1"/>
    <property type="molecule type" value="Genomic_DNA"/>
</dbReference>